<organism evidence="2 3">
    <name type="scientific">Nonomuraea rubra</name>
    <dbReference type="NCBI Taxonomy" id="46180"/>
    <lineage>
        <taxon>Bacteria</taxon>
        <taxon>Bacillati</taxon>
        <taxon>Actinomycetota</taxon>
        <taxon>Actinomycetes</taxon>
        <taxon>Streptosporangiales</taxon>
        <taxon>Streptosporangiaceae</taxon>
        <taxon>Nonomuraea</taxon>
    </lineage>
</organism>
<reference evidence="2 3" key="1">
    <citation type="submission" date="2020-08" db="EMBL/GenBank/DDBJ databases">
        <title>Sequencing the genomes of 1000 actinobacteria strains.</title>
        <authorList>
            <person name="Klenk H.-P."/>
        </authorList>
    </citation>
    <scope>NUCLEOTIDE SEQUENCE [LARGE SCALE GENOMIC DNA]</scope>
    <source>
        <strain evidence="2 3">DSM 43768</strain>
    </source>
</reference>
<keyword evidence="1" id="KW-1133">Transmembrane helix</keyword>
<dbReference type="Proteomes" id="UP000565579">
    <property type="component" value="Unassembled WGS sequence"/>
</dbReference>
<evidence type="ECO:0000256" key="1">
    <source>
        <dbReference type="SAM" id="Phobius"/>
    </source>
</evidence>
<name>A0A7X0U6N4_9ACTN</name>
<dbReference type="EMBL" id="JACHMI010000001">
    <property type="protein sequence ID" value="MBB6556844.1"/>
    <property type="molecule type" value="Genomic_DNA"/>
</dbReference>
<accession>A0A7X0U6N4</accession>
<feature type="transmembrane region" description="Helical" evidence="1">
    <location>
        <begin position="109"/>
        <end position="131"/>
    </location>
</feature>
<feature type="transmembrane region" description="Helical" evidence="1">
    <location>
        <begin position="32"/>
        <end position="58"/>
    </location>
</feature>
<dbReference type="AlphaFoldDB" id="A0A7X0U6N4"/>
<dbReference type="RefSeq" id="WP_185111272.1">
    <property type="nucleotide sequence ID" value="NZ_JACHMI010000001.1"/>
</dbReference>
<comment type="caution">
    <text evidence="2">The sequence shown here is derived from an EMBL/GenBank/DDBJ whole genome shotgun (WGS) entry which is preliminary data.</text>
</comment>
<gene>
    <name evidence="2" type="ORF">HD593_011639</name>
</gene>
<keyword evidence="1" id="KW-0472">Membrane</keyword>
<keyword evidence="1" id="KW-0812">Transmembrane</keyword>
<keyword evidence="3" id="KW-1185">Reference proteome</keyword>
<feature type="transmembrane region" description="Helical" evidence="1">
    <location>
        <begin position="70"/>
        <end position="89"/>
    </location>
</feature>
<sequence>MAMLRLLAISLLCGVVAVPLLGEPRGDGFEHARYAVLVALVIGQAVTVPIGSVAGLVLATTGSWPRTPGYATGAITAAFGVVVATQAWAASRWIDGSPPGLRDPEDSSLVAAAALLSGVFTICLGICIAVMRWSGYDPRTAPIRRSRTRRRPRTP</sequence>
<protein>
    <submittedName>
        <fullName evidence="2">Uncharacterized protein</fullName>
    </submittedName>
</protein>
<evidence type="ECO:0000313" key="3">
    <source>
        <dbReference type="Proteomes" id="UP000565579"/>
    </source>
</evidence>
<proteinExistence type="predicted"/>
<evidence type="ECO:0000313" key="2">
    <source>
        <dbReference type="EMBL" id="MBB6556844.1"/>
    </source>
</evidence>